<dbReference type="InterPro" id="IPR050583">
    <property type="entry name" value="Mycobacterial_A85_antigen"/>
</dbReference>
<dbReference type="AlphaFoldDB" id="A0A6P2CMU6"/>
<gene>
    <name evidence="1" type="ORF">ESZ47_07305</name>
</gene>
<dbReference type="RefSeq" id="WP_148606157.1">
    <property type="nucleotide sequence ID" value="NZ_BSUV01000001.1"/>
</dbReference>
<dbReference type="Gene3D" id="3.40.50.1820">
    <property type="entry name" value="alpha/beta hydrolase"/>
    <property type="match status" value="1"/>
</dbReference>
<accession>A0A6P2CMU6</accession>
<sequence length="244" mass="28289">MAVSHIEFYSEKLEMKTRVNVILPEHFDKGGKVLLLLHGLGDDENTWLEQTRIVSYASESNITIIMPRVDRSYYTTSVGGPQYFEYVSQEILQRCQNWFNIPNNKEQTFIAGISMGGFGALKVGLTNPKKFKQIFVMSAMPDVLTNWRNNSERDEWYRSLFGEPEQVQGSINDISYLVEKQDNIDPEIWQLCGRSDPFYDMNVILDQQIRQKGLKHQFVEVSGGHEWSVWDKAIRQVLNIIDDK</sequence>
<name>A0A6P2CMU6_9LACO</name>
<proteinExistence type="predicted"/>
<evidence type="ECO:0000313" key="2">
    <source>
        <dbReference type="Proteomes" id="UP000442244"/>
    </source>
</evidence>
<evidence type="ECO:0000313" key="1">
    <source>
        <dbReference type="EMBL" id="TYC46275.1"/>
    </source>
</evidence>
<dbReference type="InterPro" id="IPR000801">
    <property type="entry name" value="Esterase-like"/>
</dbReference>
<dbReference type="GO" id="GO:0016747">
    <property type="term" value="F:acyltransferase activity, transferring groups other than amino-acyl groups"/>
    <property type="evidence" value="ECO:0007669"/>
    <property type="project" value="TreeGrafter"/>
</dbReference>
<dbReference type="EMBL" id="SDGY01000005">
    <property type="protein sequence ID" value="TYC46275.1"/>
    <property type="molecule type" value="Genomic_DNA"/>
</dbReference>
<dbReference type="PANTHER" id="PTHR48098">
    <property type="entry name" value="ENTEROCHELIN ESTERASE-RELATED"/>
    <property type="match status" value="1"/>
</dbReference>
<protein>
    <submittedName>
        <fullName evidence="1">Tributyrin esterase</fullName>
    </submittedName>
</protein>
<dbReference type="InterPro" id="IPR029058">
    <property type="entry name" value="AB_hydrolase_fold"/>
</dbReference>
<dbReference type="OrthoDB" id="9803578at2"/>
<dbReference type="PANTHER" id="PTHR48098:SF1">
    <property type="entry name" value="DIACYLGLYCEROL ACYLTRANSFERASE_MYCOLYLTRANSFERASE AG85A"/>
    <property type="match status" value="1"/>
</dbReference>
<organism evidence="1 2">
    <name type="scientific">Leuconostoc litchii</name>
    <dbReference type="NCBI Taxonomy" id="1981069"/>
    <lineage>
        <taxon>Bacteria</taxon>
        <taxon>Bacillati</taxon>
        <taxon>Bacillota</taxon>
        <taxon>Bacilli</taxon>
        <taxon>Lactobacillales</taxon>
        <taxon>Lactobacillaceae</taxon>
        <taxon>Leuconostoc</taxon>
    </lineage>
</organism>
<dbReference type="Proteomes" id="UP000442244">
    <property type="component" value="Unassembled WGS sequence"/>
</dbReference>
<dbReference type="SUPFAM" id="SSF53474">
    <property type="entry name" value="alpha/beta-Hydrolases"/>
    <property type="match status" value="1"/>
</dbReference>
<keyword evidence="2" id="KW-1185">Reference proteome</keyword>
<dbReference type="Pfam" id="PF00756">
    <property type="entry name" value="Esterase"/>
    <property type="match status" value="1"/>
</dbReference>
<comment type="caution">
    <text evidence="1">The sequence shown here is derived from an EMBL/GenBank/DDBJ whole genome shotgun (WGS) entry which is preliminary data.</text>
</comment>
<reference evidence="1 2" key="1">
    <citation type="submission" date="2019-01" db="EMBL/GenBank/DDBJ databases">
        <title>Leuconostoc litchii sp. nov., a novel lactic acid bacterium isolated from lychee.</title>
        <authorList>
            <person name="Wang L.-T."/>
        </authorList>
    </citation>
    <scope>NUCLEOTIDE SEQUENCE [LARGE SCALE GENOMIC DNA]</scope>
    <source>
        <strain evidence="1 2">MB7</strain>
    </source>
</reference>